<dbReference type="InterPro" id="IPR011701">
    <property type="entry name" value="MFS"/>
</dbReference>
<gene>
    <name evidence="3" type="ORF">METZ01_LOCUS23316</name>
</gene>
<evidence type="ECO:0000256" key="1">
    <source>
        <dbReference type="SAM" id="Phobius"/>
    </source>
</evidence>
<dbReference type="AlphaFoldDB" id="A0A381PTT1"/>
<reference evidence="3" key="1">
    <citation type="submission" date="2018-05" db="EMBL/GenBank/DDBJ databases">
        <authorList>
            <person name="Lanie J.A."/>
            <person name="Ng W.-L."/>
            <person name="Kazmierczak K.M."/>
            <person name="Andrzejewski T.M."/>
            <person name="Davidsen T.M."/>
            <person name="Wayne K.J."/>
            <person name="Tettelin H."/>
            <person name="Glass J.I."/>
            <person name="Rusch D."/>
            <person name="Podicherti R."/>
            <person name="Tsui H.-C.T."/>
            <person name="Winkler M.E."/>
        </authorList>
    </citation>
    <scope>NUCLEOTIDE SEQUENCE</scope>
</reference>
<dbReference type="PANTHER" id="PTHR11360:SF284">
    <property type="entry name" value="EG:103B4.3 PROTEIN-RELATED"/>
    <property type="match status" value="1"/>
</dbReference>
<dbReference type="GO" id="GO:0022857">
    <property type="term" value="F:transmembrane transporter activity"/>
    <property type="evidence" value="ECO:0007669"/>
    <property type="project" value="InterPro"/>
</dbReference>
<name>A0A381PTT1_9ZZZZ</name>
<dbReference type="Pfam" id="PF07690">
    <property type="entry name" value="MFS_1"/>
    <property type="match status" value="1"/>
</dbReference>
<feature type="transmembrane region" description="Helical" evidence="1">
    <location>
        <begin position="12"/>
        <end position="36"/>
    </location>
</feature>
<dbReference type="PROSITE" id="PS50850">
    <property type="entry name" value="MFS"/>
    <property type="match status" value="1"/>
</dbReference>
<accession>A0A381PTT1</accession>
<feature type="domain" description="Major facilitator superfamily (MFS) profile" evidence="2">
    <location>
        <begin position="1"/>
        <end position="246"/>
    </location>
</feature>
<dbReference type="EMBL" id="UINC01001092">
    <property type="protein sequence ID" value="SUZ70462.1"/>
    <property type="molecule type" value="Genomic_DNA"/>
</dbReference>
<protein>
    <recommendedName>
        <fullName evidence="2">Major facilitator superfamily (MFS) profile domain-containing protein</fullName>
    </recommendedName>
</protein>
<dbReference type="PROSITE" id="PS51257">
    <property type="entry name" value="PROKAR_LIPOPROTEIN"/>
    <property type="match status" value="1"/>
</dbReference>
<proteinExistence type="predicted"/>
<dbReference type="SUPFAM" id="SSF103473">
    <property type="entry name" value="MFS general substrate transporter"/>
    <property type="match status" value="1"/>
</dbReference>
<feature type="transmembrane region" description="Helical" evidence="1">
    <location>
        <begin position="79"/>
        <end position="98"/>
    </location>
</feature>
<dbReference type="InterPro" id="IPR050327">
    <property type="entry name" value="Proton-linked_MCT"/>
</dbReference>
<feature type="transmembrane region" description="Helical" evidence="1">
    <location>
        <begin position="104"/>
        <end position="124"/>
    </location>
</feature>
<evidence type="ECO:0000259" key="2">
    <source>
        <dbReference type="PROSITE" id="PS50850"/>
    </source>
</evidence>
<dbReference type="Gene3D" id="1.20.1250.20">
    <property type="entry name" value="MFS general substrate transporter like domains"/>
    <property type="match status" value="1"/>
</dbReference>
<feature type="transmembrane region" description="Helical" evidence="1">
    <location>
        <begin position="169"/>
        <end position="189"/>
    </location>
</feature>
<dbReference type="InterPro" id="IPR020846">
    <property type="entry name" value="MFS_dom"/>
</dbReference>
<keyword evidence="1" id="KW-0472">Membrane</keyword>
<feature type="transmembrane region" description="Helical" evidence="1">
    <location>
        <begin position="136"/>
        <end position="163"/>
    </location>
</feature>
<keyword evidence="1" id="KW-1133">Transmembrane helix</keyword>
<sequence length="246" mass="26751">MRLFTRNTYFGWFVVAGCVLVSFGVAGGQFSFGLFLKPMTEEFGWSRGSLSLAFALTFMISGLLRPVAGYLADRYSSKAAVLSGVAVMGVILLFIPFINNLAQLYALFAIMSIGITLGTGPILTKIVSGWFHTRRGLTLGLVSGAGSLGAMILVPAASLFLVMFDWKEAYWFLALLLLLLVLPVGFLLIRNRPQDMGLEPLGASEGELLRDSIVGSGVEKLLGRDATFREALRTPLFVRLTMGYFV</sequence>
<evidence type="ECO:0000313" key="3">
    <source>
        <dbReference type="EMBL" id="SUZ70462.1"/>
    </source>
</evidence>
<feature type="transmembrane region" description="Helical" evidence="1">
    <location>
        <begin position="48"/>
        <end position="67"/>
    </location>
</feature>
<keyword evidence="1" id="KW-0812">Transmembrane</keyword>
<dbReference type="InterPro" id="IPR036259">
    <property type="entry name" value="MFS_trans_sf"/>
</dbReference>
<organism evidence="3">
    <name type="scientific">marine metagenome</name>
    <dbReference type="NCBI Taxonomy" id="408172"/>
    <lineage>
        <taxon>unclassified sequences</taxon>
        <taxon>metagenomes</taxon>
        <taxon>ecological metagenomes</taxon>
    </lineage>
</organism>
<dbReference type="PANTHER" id="PTHR11360">
    <property type="entry name" value="MONOCARBOXYLATE TRANSPORTER"/>
    <property type="match status" value="1"/>
</dbReference>